<reference evidence="1" key="1">
    <citation type="submission" date="2019-08" db="EMBL/GenBank/DDBJ databases">
        <authorList>
            <person name="Kucharzyk K."/>
            <person name="Murdoch R.W."/>
            <person name="Higgins S."/>
            <person name="Loffler F."/>
        </authorList>
    </citation>
    <scope>NUCLEOTIDE SEQUENCE</scope>
</reference>
<gene>
    <name evidence="1" type="ORF">SDC9_184070</name>
</gene>
<dbReference type="AlphaFoldDB" id="A0A645HBZ6"/>
<sequence length="79" mass="8985">MRGLMEGLQSPLLIIADIHNDRSRLHRPYHLSRNQILRISLRPLHAVEHHIGLRQDLADILPVGNHSIDVLPVLILQAP</sequence>
<evidence type="ECO:0000313" key="1">
    <source>
        <dbReference type="EMBL" id="MPN36561.1"/>
    </source>
</evidence>
<protein>
    <submittedName>
        <fullName evidence="1">Uncharacterized protein</fullName>
    </submittedName>
</protein>
<dbReference type="EMBL" id="VSSQ01090756">
    <property type="protein sequence ID" value="MPN36561.1"/>
    <property type="molecule type" value="Genomic_DNA"/>
</dbReference>
<accession>A0A645HBZ6</accession>
<proteinExistence type="predicted"/>
<comment type="caution">
    <text evidence="1">The sequence shown here is derived from an EMBL/GenBank/DDBJ whole genome shotgun (WGS) entry which is preliminary data.</text>
</comment>
<name>A0A645HBZ6_9ZZZZ</name>
<organism evidence="1">
    <name type="scientific">bioreactor metagenome</name>
    <dbReference type="NCBI Taxonomy" id="1076179"/>
    <lineage>
        <taxon>unclassified sequences</taxon>
        <taxon>metagenomes</taxon>
        <taxon>ecological metagenomes</taxon>
    </lineage>
</organism>